<gene>
    <name evidence="13" type="ORF">M0812_12906</name>
</gene>
<dbReference type="GO" id="GO:0005975">
    <property type="term" value="P:carbohydrate metabolic process"/>
    <property type="evidence" value="ECO:0007669"/>
    <property type="project" value="InterPro"/>
</dbReference>
<dbReference type="Proteomes" id="UP001146793">
    <property type="component" value="Unassembled WGS sequence"/>
</dbReference>
<dbReference type="InterPro" id="IPR050749">
    <property type="entry name" value="Glycosyl_Hydrolase_47"/>
</dbReference>
<proteinExistence type="inferred from homology"/>
<evidence type="ECO:0000256" key="1">
    <source>
        <dbReference type="ARBA" id="ARBA00001913"/>
    </source>
</evidence>
<dbReference type="GO" id="GO:0004571">
    <property type="term" value="F:mannosyl-oligosaccharide 1,2-alpha-mannosidase activity"/>
    <property type="evidence" value="ECO:0007669"/>
    <property type="project" value="UniProtKB-EC"/>
</dbReference>
<evidence type="ECO:0000256" key="10">
    <source>
        <dbReference type="PIRSR" id="PIRSR601382-3"/>
    </source>
</evidence>
<evidence type="ECO:0000313" key="13">
    <source>
        <dbReference type="EMBL" id="KAJ3440908.1"/>
    </source>
</evidence>
<evidence type="ECO:0000256" key="4">
    <source>
        <dbReference type="ARBA" id="ARBA00022723"/>
    </source>
</evidence>
<protein>
    <recommendedName>
        <fullName evidence="11">alpha-1,2-Mannosidase</fullName>
        <ecNumber evidence="11">3.2.1.-</ecNumber>
    </recommendedName>
</protein>
<keyword evidence="11" id="KW-0326">Glycosidase</keyword>
<reference evidence="13" key="1">
    <citation type="submission" date="2022-08" db="EMBL/GenBank/DDBJ databases">
        <title>Novel sulphate-reducing endosymbionts in the free-living metamonad Anaeramoeba.</title>
        <authorList>
            <person name="Jerlstrom-Hultqvist J."/>
            <person name="Cepicka I."/>
            <person name="Gallot-Lavallee L."/>
            <person name="Salas-Leiva D."/>
            <person name="Curtis B.A."/>
            <person name="Zahonova K."/>
            <person name="Pipaliya S."/>
            <person name="Dacks J."/>
            <person name="Roger A.J."/>
        </authorList>
    </citation>
    <scope>NUCLEOTIDE SEQUENCE</scope>
    <source>
        <strain evidence="13">Busselton2</strain>
    </source>
</reference>
<comment type="catalytic activity">
    <reaction evidence="9">
        <text>N(4)-(alpha-D-Man-(1-&gt;2)-alpha-D-Man-(1-&gt;2)-alpha-D-Man-(1-&gt;3)-[alpha-D-Man-(1-&gt;2)-alpha-D-Man-(1-&gt;3)-[alpha-D-Man-(1-&gt;2)-alpha-D-Man-(1-&gt;6)]-alpha-D-Man-(1-&gt;6)]-beta-D-Man-(1-&gt;4)-beta-D-GlcNAc-(1-&gt;4)-beta-D-GlcNAc)-L-asparaginyl-[protein] (N-glucan mannose isomer 9A1,2,3B1,2,3) + 4 H2O = N(4)-(alpha-D-Man-(1-&gt;3)-[alpha-D-Man-(1-&gt;3)-[alpha-D-Man-(1-&gt;6)]-alpha-D-Man-(1-&gt;6)]-beta-D-Man-(1-&gt;4)-beta-D-GlcNAc-(1-&gt;4)-beta-D-GlcNAc)-L-asparaginyl-[protein] (N-glucan mannose isomer 5A1,2) + 4 beta-D-mannose</text>
        <dbReference type="Rhea" id="RHEA:56008"/>
        <dbReference type="Rhea" id="RHEA-COMP:14356"/>
        <dbReference type="Rhea" id="RHEA-COMP:14367"/>
        <dbReference type="ChEBI" id="CHEBI:15377"/>
        <dbReference type="ChEBI" id="CHEBI:28563"/>
        <dbReference type="ChEBI" id="CHEBI:59087"/>
        <dbReference type="ChEBI" id="CHEBI:139493"/>
        <dbReference type="EC" id="3.2.1.113"/>
    </reaction>
</comment>
<dbReference type="PANTHER" id="PTHR11742:SF55">
    <property type="entry name" value="ENDOPLASMIC RETICULUM MANNOSYL-OLIGOSACCHARIDE 1,2-ALPHA-MANNOSIDASE"/>
    <property type="match status" value="1"/>
</dbReference>
<dbReference type="EMBL" id="JANTQA010000029">
    <property type="protein sequence ID" value="KAJ3440908.1"/>
    <property type="molecule type" value="Genomic_DNA"/>
</dbReference>
<comment type="similarity">
    <text evidence="3 11">Belongs to the glycosyl hydrolase 47 family.</text>
</comment>
<dbReference type="Gene3D" id="1.50.10.10">
    <property type="match status" value="1"/>
</dbReference>
<dbReference type="GO" id="GO:0005509">
    <property type="term" value="F:calcium ion binding"/>
    <property type="evidence" value="ECO:0007669"/>
    <property type="project" value="InterPro"/>
</dbReference>
<dbReference type="PANTHER" id="PTHR11742">
    <property type="entry name" value="MANNOSYL-OLIGOSACCHARIDE ALPHA-1,2-MANNOSIDASE-RELATED"/>
    <property type="match status" value="1"/>
</dbReference>
<evidence type="ECO:0000256" key="12">
    <source>
        <dbReference type="SAM" id="MobiDB-lite"/>
    </source>
</evidence>
<evidence type="ECO:0000256" key="3">
    <source>
        <dbReference type="ARBA" id="ARBA00007658"/>
    </source>
</evidence>
<feature type="disulfide bond" evidence="10">
    <location>
        <begin position="433"/>
        <end position="464"/>
    </location>
</feature>
<dbReference type="PRINTS" id="PR00747">
    <property type="entry name" value="GLYHDRLASE47"/>
</dbReference>
<evidence type="ECO:0000256" key="6">
    <source>
        <dbReference type="ARBA" id="ARBA00022837"/>
    </source>
</evidence>
<evidence type="ECO:0000313" key="14">
    <source>
        <dbReference type="Proteomes" id="UP001146793"/>
    </source>
</evidence>
<comment type="catalytic activity">
    <reaction evidence="8">
        <text>N(4)-(alpha-D-Man-(1-&gt;2)-alpha-D-Man-(1-&gt;2)-alpha-D-Man-(1-&gt;3)-[alpha-D-Man-(1-&gt;3)-[alpha-D-Man-(1-&gt;2)-alpha-D-Man-(1-&gt;6)]-alpha-D-Man-(1-&gt;6)]-beta-D-Man-(1-&gt;4)-beta-D-GlcNAc-(1-&gt;4)-beta-D-GlcNAc)-L-asparaginyl-[protein] (N-glucan mannose isomer 8A1,2,3B1,3) + 3 H2O = N(4)-(alpha-D-Man-(1-&gt;3)-[alpha-D-Man-(1-&gt;3)-[alpha-D-Man-(1-&gt;6)]-alpha-D-Man-(1-&gt;6)]-beta-D-Man-(1-&gt;4)-beta-D-GlcNAc-(1-&gt;4)-beta-D-GlcNAc)-L-asparaginyl-[protein] (N-glucan mannose isomer 5A1,2) + 3 beta-D-mannose</text>
        <dbReference type="Rhea" id="RHEA:56028"/>
        <dbReference type="Rhea" id="RHEA-COMP:14358"/>
        <dbReference type="Rhea" id="RHEA-COMP:14367"/>
        <dbReference type="ChEBI" id="CHEBI:15377"/>
        <dbReference type="ChEBI" id="CHEBI:28563"/>
        <dbReference type="ChEBI" id="CHEBI:59087"/>
        <dbReference type="ChEBI" id="CHEBI:60628"/>
        <dbReference type="EC" id="3.2.1.113"/>
    </reaction>
</comment>
<comment type="cofactor">
    <cofactor evidence="1">
        <name>Ca(2+)</name>
        <dbReference type="ChEBI" id="CHEBI:29108"/>
    </cofactor>
</comment>
<sequence>MASFAFYLFYHSLNISQSEKPITNNNSPKVNGETEKKEKQKNTEIQNKKEQEQEQEPFKIIYITVNSNEIEDSIFNFNEKEIDDENEKEFDFDLGSQKKSKETKTFLSKNDYKYLKEKAFEKLSNLPVGILATDEITKDGDFEKMNEIRQEFLHVWDNYKKYAWGYDQYKPKTKQPQYTLHLGSLIVNNLDTLLIMGMEKEYLEAREWVQNDLQFNSDAMISSSEAVLQILGGLLSAYHLSNYDELYLNKAIELSEKLLSVVFNDDKTGFPAPFVNLFNGEIEYFRDGSEKKYKLEELGSFQLEFSYLSRITGDIKYRNAAIKILKTLKELDNARGAQYLLKNEINTDGEFSGYINLDKKSRVYYEYLLKLWVLEGEKDNSKIRNYFDRTMEKLIERMIVRSRFDTRRFTFVGELKEKNNIVFLTNNMHQISCFAGAMFILASQTKTGQFPTYYQIAKEITDTCYQMYHTTKTGLSGEKVEFTTSEINHFNQKQVLRPQTIESIFYLWRYTNNENYREMGWEIYKNVKKLCKSEFGYSSLKGVNEDDPQQLDLMYYFFLSQTLKYFYLLFSPSSFLSLNSFVFNAAAHPLPIYR</sequence>
<evidence type="ECO:0000256" key="11">
    <source>
        <dbReference type="RuleBase" id="RU361193"/>
    </source>
</evidence>
<organism evidence="13 14">
    <name type="scientific">Anaeramoeba flamelloides</name>
    <dbReference type="NCBI Taxonomy" id="1746091"/>
    <lineage>
        <taxon>Eukaryota</taxon>
        <taxon>Metamonada</taxon>
        <taxon>Anaeramoebidae</taxon>
        <taxon>Anaeramoeba</taxon>
    </lineage>
</organism>
<dbReference type="AlphaFoldDB" id="A0AAV7ZGQ4"/>
<dbReference type="GO" id="GO:0005783">
    <property type="term" value="C:endoplasmic reticulum"/>
    <property type="evidence" value="ECO:0007669"/>
    <property type="project" value="TreeGrafter"/>
</dbReference>
<dbReference type="InterPro" id="IPR001382">
    <property type="entry name" value="Glyco_hydro_47"/>
</dbReference>
<feature type="compositionally biased region" description="Basic and acidic residues" evidence="12">
    <location>
        <begin position="32"/>
        <end position="52"/>
    </location>
</feature>
<name>A0AAV7ZGQ4_9EUKA</name>
<comment type="pathway">
    <text evidence="2">Protein modification; protein glycosylation.</text>
</comment>
<evidence type="ECO:0000256" key="7">
    <source>
        <dbReference type="ARBA" id="ARBA00023157"/>
    </source>
</evidence>
<accession>A0AAV7ZGQ4</accession>
<keyword evidence="4" id="KW-0479">Metal-binding</keyword>
<dbReference type="InterPro" id="IPR036026">
    <property type="entry name" value="Seven-hairpin_glycosidases"/>
</dbReference>
<keyword evidence="5 11" id="KW-0378">Hydrolase</keyword>
<evidence type="ECO:0000256" key="9">
    <source>
        <dbReference type="ARBA" id="ARBA00048605"/>
    </source>
</evidence>
<evidence type="ECO:0000256" key="5">
    <source>
        <dbReference type="ARBA" id="ARBA00022801"/>
    </source>
</evidence>
<comment type="caution">
    <text evidence="13">The sequence shown here is derived from an EMBL/GenBank/DDBJ whole genome shotgun (WGS) entry which is preliminary data.</text>
</comment>
<feature type="compositionally biased region" description="Polar residues" evidence="12">
    <location>
        <begin position="18"/>
        <end position="29"/>
    </location>
</feature>
<keyword evidence="7 10" id="KW-1015">Disulfide bond</keyword>
<keyword evidence="6" id="KW-0106">Calcium</keyword>
<dbReference type="SUPFAM" id="SSF48225">
    <property type="entry name" value="Seven-hairpin glycosidases"/>
    <property type="match status" value="1"/>
</dbReference>
<dbReference type="GO" id="GO:0016020">
    <property type="term" value="C:membrane"/>
    <property type="evidence" value="ECO:0007669"/>
    <property type="project" value="InterPro"/>
</dbReference>
<evidence type="ECO:0000256" key="8">
    <source>
        <dbReference type="ARBA" id="ARBA00047669"/>
    </source>
</evidence>
<dbReference type="Pfam" id="PF01532">
    <property type="entry name" value="Glyco_hydro_47"/>
    <property type="match status" value="1"/>
</dbReference>
<evidence type="ECO:0000256" key="2">
    <source>
        <dbReference type="ARBA" id="ARBA00004922"/>
    </source>
</evidence>
<dbReference type="EC" id="3.2.1.-" evidence="11"/>
<dbReference type="InterPro" id="IPR012341">
    <property type="entry name" value="6hp_glycosidase-like_sf"/>
</dbReference>
<feature type="region of interest" description="Disordered" evidence="12">
    <location>
        <begin position="18"/>
        <end position="52"/>
    </location>
</feature>